<evidence type="ECO:0000256" key="2">
    <source>
        <dbReference type="SAM" id="Phobius"/>
    </source>
</evidence>
<feature type="region of interest" description="Disordered" evidence="1">
    <location>
        <begin position="78"/>
        <end position="211"/>
    </location>
</feature>
<gene>
    <name evidence="3" type="ORF">ACIBG2_13500</name>
</gene>
<dbReference type="EMBL" id="JBITGY010000003">
    <property type="protein sequence ID" value="MFI6498402.1"/>
    <property type="molecule type" value="Genomic_DNA"/>
</dbReference>
<keyword evidence="2" id="KW-1133">Transmembrane helix</keyword>
<feature type="transmembrane region" description="Helical" evidence="2">
    <location>
        <begin position="46"/>
        <end position="68"/>
    </location>
</feature>
<keyword evidence="2" id="KW-0472">Membrane</keyword>
<feature type="compositionally biased region" description="Low complexity" evidence="1">
    <location>
        <begin position="164"/>
        <end position="185"/>
    </location>
</feature>
<proteinExistence type="predicted"/>
<keyword evidence="4" id="KW-1185">Reference proteome</keyword>
<organism evidence="3 4">
    <name type="scientific">Nonomuraea typhae</name>
    <dbReference type="NCBI Taxonomy" id="2603600"/>
    <lineage>
        <taxon>Bacteria</taxon>
        <taxon>Bacillati</taxon>
        <taxon>Actinomycetota</taxon>
        <taxon>Actinomycetes</taxon>
        <taxon>Streptosporangiales</taxon>
        <taxon>Streptosporangiaceae</taxon>
        <taxon>Nonomuraea</taxon>
    </lineage>
</organism>
<name>A0ABW7YR65_9ACTN</name>
<reference evidence="3 4" key="1">
    <citation type="submission" date="2024-10" db="EMBL/GenBank/DDBJ databases">
        <title>The Natural Products Discovery Center: Release of the First 8490 Sequenced Strains for Exploring Actinobacteria Biosynthetic Diversity.</title>
        <authorList>
            <person name="Kalkreuter E."/>
            <person name="Kautsar S.A."/>
            <person name="Yang D."/>
            <person name="Bader C.D."/>
            <person name="Teijaro C.N."/>
            <person name="Fluegel L."/>
            <person name="Davis C.M."/>
            <person name="Simpson J.R."/>
            <person name="Lauterbach L."/>
            <person name="Steele A.D."/>
            <person name="Gui C."/>
            <person name="Meng S."/>
            <person name="Li G."/>
            <person name="Viehrig K."/>
            <person name="Ye F."/>
            <person name="Su P."/>
            <person name="Kiefer A.F."/>
            <person name="Nichols A."/>
            <person name="Cepeda A.J."/>
            <person name="Yan W."/>
            <person name="Fan B."/>
            <person name="Jiang Y."/>
            <person name="Adhikari A."/>
            <person name="Zheng C.-J."/>
            <person name="Schuster L."/>
            <person name="Cowan T.M."/>
            <person name="Smanski M.J."/>
            <person name="Chevrette M.G."/>
            <person name="De Carvalho L.P.S."/>
            <person name="Shen B."/>
        </authorList>
    </citation>
    <scope>NUCLEOTIDE SEQUENCE [LARGE SCALE GENOMIC DNA]</scope>
    <source>
        <strain evidence="3 4">NPDC050545</strain>
    </source>
</reference>
<sequence length="211" mass="22335">MTESPDEYGDILRRVLRAEADAVVPSPEGLEIIRDRIERRGVRGVLWWRIGAAAVSAVLVAGTVVMVVPSLRERVITPTQIQPMEDSTTQPDNSSTKRPLEPADPVKSQPVVVPPDPTPAEPEHQPTESAKSTAKPSPTPTPTPTPCPSSPDAAELDDCPEPTPTATSPTPRTSESPTPTGSCPPEECPPEDSPPAPPTELATPLTDNQVG</sequence>
<comment type="caution">
    <text evidence="3">The sequence shown here is derived from an EMBL/GenBank/DDBJ whole genome shotgun (WGS) entry which is preliminary data.</text>
</comment>
<feature type="compositionally biased region" description="Pro residues" evidence="1">
    <location>
        <begin position="137"/>
        <end position="149"/>
    </location>
</feature>
<keyword evidence="2" id="KW-0812">Transmembrane</keyword>
<protein>
    <submittedName>
        <fullName evidence="3">Uncharacterized protein</fullName>
    </submittedName>
</protein>
<evidence type="ECO:0000313" key="4">
    <source>
        <dbReference type="Proteomes" id="UP001612741"/>
    </source>
</evidence>
<accession>A0ABW7YR65</accession>
<feature type="compositionally biased region" description="Polar residues" evidence="1">
    <location>
        <begin position="78"/>
        <end position="97"/>
    </location>
</feature>
<dbReference type="Proteomes" id="UP001612741">
    <property type="component" value="Unassembled WGS sequence"/>
</dbReference>
<evidence type="ECO:0000256" key="1">
    <source>
        <dbReference type="SAM" id="MobiDB-lite"/>
    </source>
</evidence>
<dbReference type="RefSeq" id="WP_397081649.1">
    <property type="nucleotide sequence ID" value="NZ_JBITGY010000003.1"/>
</dbReference>
<evidence type="ECO:0000313" key="3">
    <source>
        <dbReference type="EMBL" id="MFI6498402.1"/>
    </source>
</evidence>
<feature type="compositionally biased region" description="Low complexity" evidence="1">
    <location>
        <begin position="199"/>
        <end position="211"/>
    </location>
</feature>